<proteinExistence type="predicted"/>
<dbReference type="AlphaFoldDB" id="A0A8H3HHP7"/>
<dbReference type="Gene3D" id="1.10.3560.10">
    <property type="entry name" value="yst0336 like domain"/>
    <property type="match status" value="1"/>
</dbReference>
<dbReference type="InterPro" id="IPR023139">
    <property type="entry name" value="PBDC1-like_dom_sf"/>
</dbReference>
<dbReference type="PANTHER" id="PTHR13410:SF9">
    <property type="entry name" value="PROTEIN PBDC1"/>
    <property type="match status" value="1"/>
</dbReference>
<dbReference type="InterPro" id="IPR021148">
    <property type="entry name" value="Polysacc_synth_dom"/>
</dbReference>
<accession>A0A8H3HHP7</accession>
<dbReference type="EMBL" id="CAJMWZ010005717">
    <property type="protein sequence ID" value="CAE6510216.1"/>
    <property type="molecule type" value="Genomic_DNA"/>
</dbReference>
<dbReference type="Proteomes" id="UP000663850">
    <property type="component" value="Unassembled WGS sequence"/>
</dbReference>
<evidence type="ECO:0000313" key="3">
    <source>
        <dbReference type="Proteomes" id="UP000663850"/>
    </source>
</evidence>
<evidence type="ECO:0000313" key="2">
    <source>
        <dbReference type="EMBL" id="CAE6510216.1"/>
    </source>
</evidence>
<reference evidence="2" key="1">
    <citation type="submission" date="2021-01" db="EMBL/GenBank/DDBJ databases">
        <authorList>
            <person name="Kaushik A."/>
        </authorList>
    </citation>
    <scope>NUCLEOTIDE SEQUENCE</scope>
    <source>
        <strain evidence="2">Type strain: AG8-Rh-89/</strain>
    </source>
</reference>
<dbReference type="GO" id="GO:0005737">
    <property type="term" value="C:cytoplasm"/>
    <property type="evidence" value="ECO:0007669"/>
    <property type="project" value="TreeGrafter"/>
</dbReference>
<gene>
    <name evidence="2" type="ORF">RDB_LOCUS105569</name>
</gene>
<dbReference type="InterPro" id="IPR008476">
    <property type="entry name" value="PBDC1_metazoa/fungi"/>
</dbReference>
<name>A0A8H3HHP7_9AGAM</name>
<evidence type="ECO:0000259" key="1">
    <source>
        <dbReference type="Pfam" id="PF04669"/>
    </source>
</evidence>
<dbReference type="Pfam" id="PF04669">
    <property type="entry name" value="PBDC1"/>
    <property type="match status" value="1"/>
</dbReference>
<sequence>MSTKFDAEKAENLDEIEKQFAVKAVEHAQTYWQLLEAIPPKALKLTKIDDEIYNDFLEQFPEYKADPSTIEVIDEDALKSKDNKLRWNKFMNAYEKKVQDYTFGSLLRLNAKDDYTEKNTMFGKCPRPTFELLLI</sequence>
<organism evidence="2 3">
    <name type="scientific">Rhizoctonia solani</name>
    <dbReference type="NCBI Taxonomy" id="456999"/>
    <lineage>
        <taxon>Eukaryota</taxon>
        <taxon>Fungi</taxon>
        <taxon>Dikarya</taxon>
        <taxon>Basidiomycota</taxon>
        <taxon>Agaricomycotina</taxon>
        <taxon>Agaricomycetes</taxon>
        <taxon>Cantharellales</taxon>
        <taxon>Ceratobasidiaceae</taxon>
        <taxon>Rhizoctonia</taxon>
    </lineage>
</organism>
<feature type="domain" description="Polysaccharide biosynthesis" evidence="1">
    <location>
        <begin position="16"/>
        <end position="122"/>
    </location>
</feature>
<comment type="caution">
    <text evidence="2">The sequence shown here is derived from an EMBL/GenBank/DDBJ whole genome shotgun (WGS) entry which is preliminary data.</text>
</comment>
<protein>
    <recommendedName>
        <fullName evidence="1">Polysaccharide biosynthesis domain-containing protein</fullName>
    </recommendedName>
</protein>
<dbReference type="PANTHER" id="PTHR13410">
    <property type="entry name" value="PROTEIN PBDC1"/>
    <property type="match status" value="1"/>
</dbReference>